<evidence type="ECO:0000256" key="4">
    <source>
        <dbReference type="ARBA" id="ARBA00023136"/>
    </source>
</evidence>
<dbReference type="Proteomes" id="UP001432322">
    <property type="component" value="Unassembled WGS sequence"/>
</dbReference>
<dbReference type="InterPro" id="IPR047130">
    <property type="entry name" value="7TM_GPCR_Srsx_nematod"/>
</dbReference>
<reference evidence="7" key="1">
    <citation type="submission" date="2023-10" db="EMBL/GenBank/DDBJ databases">
        <title>Genome assembly of Pristionchus species.</title>
        <authorList>
            <person name="Yoshida K."/>
            <person name="Sommer R.J."/>
        </authorList>
    </citation>
    <scope>NUCLEOTIDE SEQUENCE</scope>
    <source>
        <strain evidence="7">RS5133</strain>
    </source>
</reference>
<feature type="transmembrane region" description="Helical" evidence="5">
    <location>
        <begin position="41"/>
        <end position="66"/>
    </location>
</feature>
<dbReference type="PANTHER" id="PTHR23360">
    <property type="entry name" value="G-PROTEIN COUPLED RECEPTORS FAMILY 1 PROFILE DOMAIN-CONTAINING PROTEIN-RELATED"/>
    <property type="match status" value="1"/>
</dbReference>
<evidence type="ECO:0000256" key="2">
    <source>
        <dbReference type="ARBA" id="ARBA00022692"/>
    </source>
</evidence>
<dbReference type="Pfam" id="PF10320">
    <property type="entry name" value="7TM_GPCR_Srsx"/>
    <property type="match status" value="1"/>
</dbReference>
<feature type="transmembrane region" description="Helical" evidence="5">
    <location>
        <begin position="6"/>
        <end position="29"/>
    </location>
</feature>
<sequence>DLYFWLSVLWAILISICFVDNLLIVWAVAQNKNLRGPCFTLIAITALADSVQVLGLAPKIVTYILFGTEMMDARKCLYIEFIPIIFNGISNCTVISIALDRLLSSVSPMIYMRMKKKTSYLFLHFTLIALYTAIQMSHLLRYFEDGEVYCTMSPIFMGDARLLWVLQAMVLLIHV</sequence>
<evidence type="ECO:0000256" key="5">
    <source>
        <dbReference type="SAM" id="Phobius"/>
    </source>
</evidence>
<comment type="subcellular location">
    <subcellularLocation>
        <location evidence="1">Membrane</location>
    </subcellularLocation>
</comment>
<gene>
    <name evidence="7" type="ORF">PFISCL1PPCAC_3316</name>
</gene>
<feature type="domain" description="G-protein coupled receptors family 1 profile" evidence="6">
    <location>
        <begin position="20"/>
        <end position="175"/>
    </location>
</feature>
<feature type="transmembrane region" description="Helical" evidence="5">
    <location>
        <begin position="78"/>
        <end position="99"/>
    </location>
</feature>
<dbReference type="SMART" id="SM01381">
    <property type="entry name" value="7TM_GPCR_Srsx"/>
    <property type="match status" value="1"/>
</dbReference>
<keyword evidence="4 5" id="KW-0472">Membrane</keyword>
<accession>A0AAV5UY20</accession>
<dbReference type="Gene3D" id="1.20.1070.10">
    <property type="entry name" value="Rhodopsin 7-helix transmembrane proteins"/>
    <property type="match status" value="1"/>
</dbReference>
<keyword evidence="3 5" id="KW-1133">Transmembrane helix</keyword>
<feature type="non-terminal residue" evidence="7">
    <location>
        <position position="1"/>
    </location>
</feature>
<keyword evidence="8" id="KW-1185">Reference proteome</keyword>
<dbReference type="GO" id="GO:0004930">
    <property type="term" value="F:G protein-coupled receptor activity"/>
    <property type="evidence" value="ECO:0007669"/>
    <property type="project" value="InterPro"/>
</dbReference>
<dbReference type="PROSITE" id="PS50262">
    <property type="entry name" value="G_PROTEIN_RECEP_F1_2"/>
    <property type="match status" value="1"/>
</dbReference>
<dbReference type="InterPro" id="IPR000276">
    <property type="entry name" value="GPCR_Rhodpsn"/>
</dbReference>
<organism evidence="7 8">
    <name type="scientific">Pristionchus fissidentatus</name>
    <dbReference type="NCBI Taxonomy" id="1538716"/>
    <lineage>
        <taxon>Eukaryota</taxon>
        <taxon>Metazoa</taxon>
        <taxon>Ecdysozoa</taxon>
        <taxon>Nematoda</taxon>
        <taxon>Chromadorea</taxon>
        <taxon>Rhabditida</taxon>
        <taxon>Rhabditina</taxon>
        <taxon>Diplogasteromorpha</taxon>
        <taxon>Diplogasteroidea</taxon>
        <taxon>Neodiplogasteridae</taxon>
        <taxon>Pristionchus</taxon>
    </lineage>
</organism>
<dbReference type="CDD" id="cd00637">
    <property type="entry name" value="7tm_classA_rhodopsin-like"/>
    <property type="match status" value="1"/>
</dbReference>
<evidence type="ECO:0000256" key="1">
    <source>
        <dbReference type="ARBA" id="ARBA00004370"/>
    </source>
</evidence>
<dbReference type="PANTHER" id="PTHR23360:SF5">
    <property type="entry name" value="G-PROTEIN COUPLED RECEPTORS FAMILY 1 PROFILE DOMAIN-CONTAINING PROTEIN"/>
    <property type="match status" value="1"/>
</dbReference>
<proteinExistence type="predicted"/>
<feature type="transmembrane region" description="Helical" evidence="5">
    <location>
        <begin position="120"/>
        <end position="143"/>
    </location>
</feature>
<comment type="caution">
    <text evidence="7">The sequence shown here is derived from an EMBL/GenBank/DDBJ whole genome shotgun (WGS) entry which is preliminary data.</text>
</comment>
<dbReference type="AlphaFoldDB" id="A0AAV5UY20"/>
<evidence type="ECO:0000256" key="3">
    <source>
        <dbReference type="ARBA" id="ARBA00022989"/>
    </source>
</evidence>
<dbReference type="SUPFAM" id="SSF81321">
    <property type="entry name" value="Family A G protein-coupled receptor-like"/>
    <property type="match status" value="1"/>
</dbReference>
<dbReference type="InterPro" id="IPR019424">
    <property type="entry name" value="7TM_GPCR_Srsx"/>
</dbReference>
<protein>
    <recommendedName>
        <fullName evidence="6">G-protein coupled receptors family 1 profile domain-containing protein</fullName>
    </recommendedName>
</protein>
<evidence type="ECO:0000313" key="8">
    <source>
        <dbReference type="Proteomes" id="UP001432322"/>
    </source>
</evidence>
<evidence type="ECO:0000313" key="7">
    <source>
        <dbReference type="EMBL" id="GMT12019.1"/>
    </source>
</evidence>
<dbReference type="EMBL" id="BTSY01000001">
    <property type="protein sequence ID" value="GMT12019.1"/>
    <property type="molecule type" value="Genomic_DNA"/>
</dbReference>
<dbReference type="GO" id="GO:0016020">
    <property type="term" value="C:membrane"/>
    <property type="evidence" value="ECO:0007669"/>
    <property type="project" value="UniProtKB-SubCell"/>
</dbReference>
<keyword evidence="2 5" id="KW-0812">Transmembrane</keyword>
<dbReference type="InterPro" id="IPR017452">
    <property type="entry name" value="GPCR_Rhodpsn_7TM"/>
</dbReference>
<evidence type="ECO:0000259" key="6">
    <source>
        <dbReference type="PROSITE" id="PS50262"/>
    </source>
</evidence>
<name>A0AAV5UY20_9BILA</name>